<dbReference type="AlphaFoldDB" id="A0A0L6UJ74"/>
<dbReference type="Proteomes" id="UP000037035">
    <property type="component" value="Unassembled WGS sequence"/>
</dbReference>
<reference evidence="1 2" key="1">
    <citation type="submission" date="2015-08" db="EMBL/GenBank/DDBJ databases">
        <title>Next Generation Sequencing and Analysis of the Genome of Puccinia sorghi L Schw, the Causal Agent of Maize Common Rust.</title>
        <authorList>
            <person name="Rochi L."/>
            <person name="Burguener G."/>
            <person name="Darino M."/>
            <person name="Turjanski A."/>
            <person name="Kreff E."/>
            <person name="Dieguez M.J."/>
            <person name="Sacco F."/>
        </authorList>
    </citation>
    <scope>NUCLEOTIDE SEQUENCE [LARGE SCALE GENOMIC DNA]</scope>
    <source>
        <strain evidence="1 2">RO10H11247</strain>
    </source>
</reference>
<dbReference type="VEuPathDB" id="FungiDB:VP01_5549g1"/>
<protein>
    <submittedName>
        <fullName evidence="1">Uncharacterized protein</fullName>
    </submittedName>
</protein>
<proteinExistence type="predicted"/>
<name>A0A0L6UJ74_9BASI</name>
<evidence type="ECO:0000313" key="1">
    <source>
        <dbReference type="EMBL" id="KNZ48594.1"/>
    </source>
</evidence>
<gene>
    <name evidence="1" type="ORF">VP01_5549g1</name>
</gene>
<evidence type="ECO:0000313" key="2">
    <source>
        <dbReference type="Proteomes" id="UP000037035"/>
    </source>
</evidence>
<feature type="non-terminal residue" evidence="1">
    <location>
        <position position="1"/>
    </location>
</feature>
<comment type="caution">
    <text evidence="1">The sequence shown here is derived from an EMBL/GenBank/DDBJ whole genome shotgun (WGS) entry which is preliminary data.</text>
</comment>
<accession>A0A0L6UJ74</accession>
<keyword evidence="2" id="KW-1185">Reference proteome</keyword>
<sequence>ANNKNWYIFEPVELKSRHILVPISFFIELNQLQDRYVQANLFKDCPTQVIFSIHPDLCFNSKIPLPALGSSIETCFHLNITYRMVSQLTLVPLKQKKNESTNIYFSRNPWRTKVQGTLIRNFLIILYLENKSGNISNQSQRERLLELPGRCHKLCLL</sequence>
<dbReference type="EMBL" id="LAVV01010773">
    <property type="protein sequence ID" value="KNZ48594.1"/>
    <property type="molecule type" value="Genomic_DNA"/>
</dbReference>
<organism evidence="1 2">
    <name type="scientific">Puccinia sorghi</name>
    <dbReference type="NCBI Taxonomy" id="27349"/>
    <lineage>
        <taxon>Eukaryota</taxon>
        <taxon>Fungi</taxon>
        <taxon>Dikarya</taxon>
        <taxon>Basidiomycota</taxon>
        <taxon>Pucciniomycotina</taxon>
        <taxon>Pucciniomycetes</taxon>
        <taxon>Pucciniales</taxon>
        <taxon>Pucciniaceae</taxon>
        <taxon>Puccinia</taxon>
    </lineage>
</organism>